<feature type="transmembrane region" description="Helical" evidence="6">
    <location>
        <begin position="48"/>
        <end position="69"/>
    </location>
</feature>
<keyword evidence="8" id="KW-1185">Reference proteome</keyword>
<gene>
    <name evidence="7" type="ORF">PFISCL1PPCAC_3347</name>
</gene>
<evidence type="ECO:0000256" key="1">
    <source>
        <dbReference type="ARBA" id="ARBA00004141"/>
    </source>
</evidence>
<protein>
    <recommendedName>
        <fullName evidence="9">G protein-coupled receptor</fullName>
    </recommendedName>
</protein>
<proteinExistence type="inferred from homology"/>
<reference evidence="7" key="1">
    <citation type="submission" date="2023-10" db="EMBL/GenBank/DDBJ databases">
        <title>Genome assembly of Pristionchus species.</title>
        <authorList>
            <person name="Yoshida K."/>
            <person name="Sommer R.J."/>
        </authorList>
    </citation>
    <scope>NUCLEOTIDE SEQUENCE</scope>
    <source>
        <strain evidence="7">RS5133</strain>
    </source>
</reference>
<keyword evidence="5 6" id="KW-0472">Membrane</keyword>
<keyword evidence="4 6" id="KW-1133">Transmembrane helix</keyword>
<comment type="similarity">
    <text evidence="2">Belongs to the nematode receptor-like protein srd family.</text>
</comment>
<dbReference type="AlphaFoldDB" id="A0AAV5UXN8"/>
<dbReference type="PANTHER" id="PTHR22945:SF40">
    <property type="entry name" value="SERPENTINE RECEPTOR, CLASS D (DELTA)-RELATED"/>
    <property type="match status" value="1"/>
</dbReference>
<dbReference type="Proteomes" id="UP001432322">
    <property type="component" value="Unassembled WGS sequence"/>
</dbReference>
<dbReference type="PANTHER" id="PTHR22945">
    <property type="entry name" value="SERPENTINE RECEPTOR, CLASS D DELTA"/>
    <property type="match status" value="1"/>
</dbReference>
<comment type="subcellular location">
    <subcellularLocation>
        <location evidence="1">Membrane</location>
        <topology evidence="1">Multi-pass membrane protein</topology>
    </subcellularLocation>
</comment>
<dbReference type="InterPro" id="IPR019421">
    <property type="entry name" value="7TM_GPCR_serpentine_rcpt_Srd"/>
</dbReference>
<evidence type="ECO:0000256" key="5">
    <source>
        <dbReference type="ARBA" id="ARBA00023136"/>
    </source>
</evidence>
<dbReference type="Pfam" id="PF10317">
    <property type="entry name" value="7TM_GPCR_Srd"/>
    <property type="match status" value="1"/>
</dbReference>
<sequence length="112" mass="12873">ILPLLVVYPTAFASLYVMRRKLLAAIHNLATPDRSSHRTILRTLTIQIMLPIVYIFAVSLWLLDLFGIVESTILRRIVVVITSLFALVTPLVNLYYLPPYRKCVFFPKNKLT</sequence>
<evidence type="ECO:0000313" key="7">
    <source>
        <dbReference type="EMBL" id="GMT12050.1"/>
    </source>
</evidence>
<organism evidence="7 8">
    <name type="scientific">Pristionchus fissidentatus</name>
    <dbReference type="NCBI Taxonomy" id="1538716"/>
    <lineage>
        <taxon>Eukaryota</taxon>
        <taxon>Metazoa</taxon>
        <taxon>Ecdysozoa</taxon>
        <taxon>Nematoda</taxon>
        <taxon>Chromadorea</taxon>
        <taxon>Rhabditida</taxon>
        <taxon>Rhabditina</taxon>
        <taxon>Diplogasteromorpha</taxon>
        <taxon>Diplogasteroidea</taxon>
        <taxon>Neodiplogasteridae</taxon>
        <taxon>Pristionchus</taxon>
    </lineage>
</organism>
<name>A0AAV5UXN8_9BILA</name>
<evidence type="ECO:0000256" key="4">
    <source>
        <dbReference type="ARBA" id="ARBA00022989"/>
    </source>
</evidence>
<dbReference type="EMBL" id="BTSY01000001">
    <property type="protein sequence ID" value="GMT12050.1"/>
    <property type="molecule type" value="Genomic_DNA"/>
</dbReference>
<feature type="non-terminal residue" evidence="7">
    <location>
        <position position="1"/>
    </location>
</feature>
<accession>A0AAV5UXN8</accession>
<evidence type="ECO:0000313" key="8">
    <source>
        <dbReference type="Proteomes" id="UP001432322"/>
    </source>
</evidence>
<evidence type="ECO:0000256" key="3">
    <source>
        <dbReference type="ARBA" id="ARBA00022692"/>
    </source>
</evidence>
<evidence type="ECO:0000256" key="6">
    <source>
        <dbReference type="SAM" id="Phobius"/>
    </source>
</evidence>
<evidence type="ECO:0008006" key="9">
    <source>
        <dbReference type="Google" id="ProtNLM"/>
    </source>
</evidence>
<feature type="transmembrane region" description="Helical" evidence="6">
    <location>
        <begin position="76"/>
        <end position="97"/>
    </location>
</feature>
<dbReference type="InterPro" id="IPR050920">
    <property type="entry name" value="Nematode_rcpt-like_delta"/>
</dbReference>
<comment type="caution">
    <text evidence="7">The sequence shown here is derived from an EMBL/GenBank/DDBJ whole genome shotgun (WGS) entry which is preliminary data.</text>
</comment>
<dbReference type="GO" id="GO:0016020">
    <property type="term" value="C:membrane"/>
    <property type="evidence" value="ECO:0007669"/>
    <property type="project" value="UniProtKB-SubCell"/>
</dbReference>
<evidence type="ECO:0000256" key="2">
    <source>
        <dbReference type="ARBA" id="ARBA00009166"/>
    </source>
</evidence>
<keyword evidence="3 6" id="KW-0812">Transmembrane</keyword>